<protein>
    <submittedName>
        <fullName evidence="3">DUF6456 domain-containing protein</fullName>
    </submittedName>
</protein>
<keyword evidence="4" id="KW-1185">Reference proteome</keyword>
<evidence type="ECO:0000313" key="3">
    <source>
        <dbReference type="EMBL" id="MFD2175413.1"/>
    </source>
</evidence>
<accession>A0ABW5AAR0</accession>
<proteinExistence type="predicted"/>
<dbReference type="EMBL" id="JBHUIX010000013">
    <property type="protein sequence ID" value="MFD2175413.1"/>
    <property type="molecule type" value="Genomic_DNA"/>
</dbReference>
<comment type="caution">
    <text evidence="3">The sequence shown here is derived from an EMBL/GenBank/DDBJ whole genome shotgun (WGS) entry which is preliminary data.</text>
</comment>
<evidence type="ECO:0000256" key="1">
    <source>
        <dbReference type="SAM" id="MobiDB-lite"/>
    </source>
</evidence>
<evidence type="ECO:0000259" key="2">
    <source>
        <dbReference type="Pfam" id="PF20057"/>
    </source>
</evidence>
<gene>
    <name evidence="3" type="ORF">ACFSM0_15070</name>
</gene>
<dbReference type="Proteomes" id="UP001597413">
    <property type="component" value="Unassembled WGS sequence"/>
</dbReference>
<evidence type="ECO:0000313" key="4">
    <source>
        <dbReference type="Proteomes" id="UP001597413"/>
    </source>
</evidence>
<feature type="domain" description="DUF6456" evidence="2">
    <location>
        <begin position="246"/>
        <end position="385"/>
    </location>
</feature>
<dbReference type="RefSeq" id="WP_377392097.1">
    <property type="nucleotide sequence ID" value="NZ_JBHUIX010000013.1"/>
</dbReference>
<sequence>MSETMPAKAELPAWVPDVARIYLRHVEEGVPIRALARAEGCHASTILRQVRRIEARRDDPLIDEALARLGQGAPVVPAFTALTEASAVPNQETCPMTAPIRPAQTATHRATGRSAPSALPAYQDRLAEDLRAKEEGRILRRLAEPGAVLIVAPEMDKAVVLRGTVRIAVMERELAQGLALRDWITIKHTGRVTSYEISSVGRAALKRSLAEERVARGEDPEAESPEASQHREWGTLTEGPGRSARMRANLAESPLAVLARRRDANGTLFLAPELVAAGERLREDFELAQMGPRVAQNWERFMTGAARGQYRPDLGTGGPGGSERARERVAAALSDLGPGLGDMVLRCCCFLEGLEAAEKRMGWSARSGKIVLRIALMRLKRHYDETYGGAAPLIG</sequence>
<name>A0ABW5AAR0_9RHOB</name>
<feature type="region of interest" description="Disordered" evidence="1">
    <location>
        <begin position="212"/>
        <end position="244"/>
    </location>
</feature>
<reference evidence="4" key="1">
    <citation type="journal article" date="2019" name="Int. J. Syst. Evol. Microbiol.">
        <title>The Global Catalogue of Microorganisms (GCM) 10K type strain sequencing project: providing services to taxonomists for standard genome sequencing and annotation.</title>
        <authorList>
            <consortium name="The Broad Institute Genomics Platform"/>
            <consortium name="The Broad Institute Genome Sequencing Center for Infectious Disease"/>
            <person name="Wu L."/>
            <person name="Ma J."/>
        </authorList>
    </citation>
    <scope>NUCLEOTIDE SEQUENCE [LARGE SCALE GENOMIC DNA]</scope>
    <source>
        <strain evidence="4">CCUG 55131</strain>
    </source>
</reference>
<dbReference type="InterPro" id="IPR045599">
    <property type="entry name" value="DUF6456"/>
</dbReference>
<organism evidence="3 4">
    <name type="scientific">Rhodobacter lacus</name>
    <dbReference type="NCBI Taxonomy" id="1641972"/>
    <lineage>
        <taxon>Bacteria</taxon>
        <taxon>Pseudomonadati</taxon>
        <taxon>Pseudomonadota</taxon>
        <taxon>Alphaproteobacteria</taxon>
        <taxon>Rhodobacterales</taxon>
        <taxon>Rhodobacter group</taxon>
        <taxon>Rhodobacter</taxon>
    </lineage>
</organism>
<dbReference type="Pfam" id="PF20057">
    <property type="entry name" value="DUF6456"/>
    <property type="match status" value="1"/>
</dbReference>